<gene>
    <name evidence="1" type="ORF">NCTC10713_01392</name>
</gene>
<dbReference type="EC" id="3.1.26.4" evidence="1"/>
<keyword evidence="1" id="KW-0378">Hydrolase</keyword>
<dbReference type="GeneID" id="93964496"/>
<dbReference type="EMBL" id="LR134283">
    <property type="protein sequence ID" value="VED98413.1"/>
    <property type="molecule type" value="Genomic_DNA"/>
</dbReference>
<organism evidence="1 2">
    <name type="scientific">Streptococcus anginosus</name>
    <dbReference type="NCBI Taxonomy" id="1328"/>
    <lineage>
        <taxon>Bacteria</taxon>
        <taxon>Bacillati</taxon>
        <taxon>Bacillota</taxon>
        <taxon>Bacilli</taxon>
        <taxon>Lactobacillales</taxon>
        <taxon>Streptococcaceae</taxon>
        <taxon>Streptococcus</taxon>
        <taxon>Streptococcus anginosus group</taxon>
    </lineage>
</organism>
<protein>
    <submittedName>
        <fullName evidence="1">Transposase</fullName>
        <ecNumber evidence="1">3.1.26.4</ecNumber>
    </submittedName>
</protein>
<dbReference type="RefSeq" id="WP_003031978.1">
    <property type="nucleotide sequence ID" value="NZ_AP018548.1"/>
</dbReference>
<dbReference type="GO" id="GO:0004523">
    <property type="term" value="F:RNA-DNA hybrid ribonuclease activity"/>
    <property type="evidence" value="ECO:0007669"/>
    <property type="project" value="UniProtKB-EC"/>
</dbReference>
<sequence>MPTHYTPKGKHLTIAERRLIEKWKHLFVKEVPMAKKYEHLILEISYEMDTIIKKGSK</sequence>
<name>A0A3S4M252_STRAP</name>
<evidence type="ECO:0000313" key="2">
    <source>
        <dbReference type="Proteomes" id="UP000278419"/>
    </source>
</evidence>
<evidence type="ECO:0000313" key="1">
    <source>
        <dbReference type="EMBL" id="VED98413.1"/>
    </source>
</evidence>
<dbReference type="Proteomes" id="UP000278419">
    <property type="component" value="Chromosome"/>
</dbReference>
<accession>A0A3S4M252</accession>
<reference evidence="1 2" key="1">
    <citation type="submission" date="2018-12" db="EMBL/GenBank/DDBJ databases">
        <authorList>
            <consortium name="Pathogen Informatics"/>
        </authorList>
    </citation>
    <scope>NUCLEOTIDE SEQUENCE [LARGE SCALE GENOMIC DNA]</scope>
    <source>
        <strain evidence="1 2">NCTC10713</strain>
    </source>
</reference>
<dbReference type="AlphaFoldDB" id="A0A3S4M252"/>
<proteinExistence type="predicted"/>